<keyword evidence="1" id="KW-0472">Membrane</keyword>
<feature type="transmembrane region" description="Helical" evidence="1">
    <location>
        <begin position="108"/>
        <end position="130"/>
    </location>
</feature>
<dbReference type="EMBL" id="CP012034">
    <property type="protein sequence ID" value="AKP67380.1"/>
    <property type="molecule type" value="Genomic_DNA"/>
</dbReference>
<keyword evidence="1" id="KW-0812">Transmembrane</keyword>
<feature type="transmembrane region" description="Helical" evidence="1">
    <location>
        <begin position="12"/>
        <end position="28"/>
    </location>
</feature>
<evidence type="ECO:0000256" key="1">
    <source>
        <dbReference type="SAM" id="Phobius"/>
    </source>
</evidence>
<gene>
    <name evidence="2" type="ORF">ABM34_07405</name>
</gene>
<dbReference type="PATRIC" id="fig|1007676.4.peg.1486"/>
<feature type="transmembrane region" description="Helical" evidence="1">
    <location>
        <begin position="48"/>
        <end position="68"/>
    </location>
</feature>
<accession>A0A0H4R0X8</accession>
<proteinExistence type="predicted"/>
<dbReference type="Proteomes" id="UP000036106">
    <property type="component" value="Chromosome"/>
</dbReference>
<dbReference type="KEGG" id="lgn:ABM34_07405"/>
<organism evidence="2 3">
    <name type="scientific">Companilactobacillus ginsenosidimutans</name>
    <dbReference type="NCBI Taxonomy" id="1007676"/>
    <lineage>
        <taxon>Bacteria</taxon>
        <taxon>Bacillati</taxon>
        <taxon>Bacillota</taxon>
        <taxon>Bacilli</taxon>
        <taxon>Lactobacillales</taxon>
        <taxon>Lactobacillaceae</taxon>
        <taxon>Companilactobacillus</taxon>
    </lineage>
</organism>
<reference evidence="3" key="1">
    <citation type="submission" date="2015-07" db="EMBL/GenBank/DDBJ databases">
        <title>Lactobacillus ginsenosidimutans/EMML 3141/ whole genome sequencing.</title>
        <authorList>
            <person name="Kim M.K."/>
            <person name="Im W.-T."/>
            <person name="Srinivasan S."/>
            <person name="Lee J.-J."/>
        </authorList>
    </citation>
    <scope>NUCLEOTIDE SEQUENCE [LARGE SCALE GENOMIC DNA]</scope>
    <source>
        <strain evidence="3">EMML 3041</strain>
    </source>
</reference>
<dbReference type="STRING" id="1007676.ABM34_07405"/>
<protein>
    <submittedName>
        <fullName evidence="2">Uncharacterized protein</fullName>
    </submittedName>
</protein>
<evidence type="ECO:0000313" key="3">
    <source>
        <dbReference type="Proteomes" id="UP000036106"/>
    </source>
</evidence>
<sequence>MEKLYTFWKKTIVLLCIIAVSAFIWFAMHQLVVITRDAPETMNMLRAFNGWGLGVILSLLVVIVVFFYKPKEAFALPRVVALTLLPITDFISIVTATHHAKYILVIDYIFAVVYTLAAAVVVVLGAITLYKKLVKDNDEDIA</sequence>
<keyword evidence="3" id="KW-1185">Reference proteome</keyword>
<name>A0A0H4R0X8_9LACO</name>
<keyword evidence="1" id="KW-1133">Transmembrane helix</keyword>
<dbReference type="AlphaFoldDB" id="A0A0H4R0X8"/>
<feature type="transmembrane region" description="Helical" evidence="1">
    <location>
        <begin position="75"/>
        <end position="96"/>
    </location>
</feature>
<dbReference type="RefSeq" id="WP_048704660.1">
    <property type="nucleotide sequence ID" value="NZ_CP012034.1"/>
</dbReference>
<evidence type="ECO:0000313" key="2">
    <source>
        <dbReference type="EMBL" id="AKP67380.1"/>
    </source>
</evidence>